<keyword evidence="4" id="KW-1185">Reference proteome</keyword>
<feature type="transmembrane region" description="Helical" evidence="2">
    <location>
        <begin position="73"/>
        <end position="95"/>
    </location>
</feature>
<reference evidence="3" key="1">
    <citation type="journal article" date="2014" name="Int. J. Syst. Evol. Microbiol.">
        <title>Complete genome sequence of Corynebacterium casei LMG S-19264T (=DSM 44701T), isolated from a smear-ripened cheese.</title>
        <authorList>
            <consortium name="US DOE Joint Genome Institute (JGI-PGF)"/>
            <person name="Walter F."/>
            <person name="Albersmeier A."/>
            <person name="Kalinowski J."/>
            <person name="Ruckert C."/>
        </authorList>
    </citation>
    <scope>NUCLEOTIDE SEQUENCE</scope>
    <source>
        <strain evidence="3">JCM 3051</strain>
    </source>
</reference>
<feature type="region of interest" description="Disordered" evidence="1">
    <location>
        <begin position="1"/>
        <end position="21"/>
    </location>
</feature>
<feature type="region of interest" description="Disordered" evidence="1">
    <location>
        <begin position="353"/>
        <end position="379"/>
    </location>
</feature>
<keyword evidence="2" id="KW-0812">Transmembrane</keyword>
<evidence type="ECO:0000256" key="2">
    <source>
        <dbReference type="SAM" id="Phobius"/>
    </source>
</evidence>
<keyword evidence="2" id="KW-0472">Membrane</keyword>
<reference evidence="3" key="2">
    <citation type="submission" date="2020-09" db="EMBL/GenBank/DDBJ databases">
        <authorList>
            <person name="Sun Q."/>
            <person name="Ohkuma M."/>
        </authorList>
    </citation>
    <scope>NUCLEOTIDE SEQUENCE</scope>
    <source>
        <strain evidence="3">JCM 3051</strain>
    </source>
</reference>
<sequence length="379" mass="39620">MAEQPTTGQPTSRQHPTAGPAARGHLLRLGAPRDTAAVRHLVTFLVASVVTVLATRAYLAAAGYPQIGGGGLHIAHVLWGGLFMALALMLLLSYVGPVPRSLGAVVGGLGFGLFIDEVGKFVTSDNDYFYAPTAAIVYVVTVLLVLVVEGLHGRRPHHPAEYLAVAADRLAAGLAGGFTPTAREEARHLAERGAGEPGADLVAALVDEVPADDADVPDLVRRGVDRVVAWLDGLVDKAWAAWLVVAVLLAGSAAEVAVGLGIVRGQVPGLPLWTGVAVLVAVAVSVALLVVGVVVGRRDRLRGAAWVRRAVLVSLLFTQVLVFRALQWTAAFGLLLDVLAFAALEVALREGRTARPRQPRPRTGRAHDGPPKGLAGRES</sequence>
<feature type="compositionally biased region" description="Basic residues" evidence="1">
    <location>
        <begin position="354"/>
        <end position="364"/>
    </location>
</feature>
<feature type="transmembrane region" description="Helical" evidence="2">
    <location>
        <begin position="41"/>
        <end position="61"/>
    </location>
</feature>
<feature type="compositionally biased region" description="Basic and acidic residues" evidence="1">
    <location>
        <begin position="365"/>
        <end position="379"/>
    </location>
</feature>
<evidence type="ECO:0000256" key="1">
    <source>
        <dbReference type="SAM" id="MobiDB-lite"/>
    </source>
</evidence>
<dbReference type="Proteomes" id="UP000655589">
    <property type="component" value="Unassembled WGS sequence"/>
</dbReference>
<organism evidence="3 4">
    <name type="scientific">Promicromonospora citrea</name>
    <dbReference type="NCBI Taxonomy" id="43677"/>
    <lineage>
        <taxon>Bacteria</taxon>
        <taxon>Bacillati</taxon>
        <taxon>Actinomycetota</taxon>
        <taxon>Actinomycetes</taxon>
        <taxon>Micrococcales</taxon>
        <taxon>Promicromonosporaceae</taxon>
        <taxon>Promicromonospora</taxon>
    </lineage>
</organism>
<protein>
    <submittedName>
        <fullName evidence="3">Uncharacterized protein</fullName>
    </submittedName>
</protein>
<gene>
    <name evidence="3" type="ORF">GCM10010102_26040</name>
</gene>
<feature type="transmembrane region" description="Helical" evidence="2">
    <location>
        <begin position="329"/>
        <end position="348"/>
    </location>
</feature>
<evidence type="ECO:0000313" key="3">
    <source>
        <dbReference type="EMBL" id="GGM29049.1"/>
    </source>
</evidence>
<proteinExistence type="predicted"/>
<dbReference type="AlphaFoldDB" id="A0A8H9GIH1"/>
<feature type="transmembrane region" description="Helical" evidence="2">
    <location>
        <begin position="239"/>
        <end position="260"/>
    </location>
</feature>
<feature type="transmembrane region" description="Helical" evidence="2">
    <location>
        <begin position="102"/>
        <end position="122"/>
    </location>
</feature>
<feature type="transmembrane region" description="Helical" evidence="2">
    <location>
        <begin position="272"/>
        <end position="294"/>
    </location>
</feature>
<feature type="transmembrane region" description="Helical" evidence="2">
    <location>
        <begin position="306"/>
        <end position="323"/>
    </location>
</feature>
<dbReference type="EMBL" id="BMPT01000010">
    <property type="protein sequence ID" value="GGM29049.1"/>
    <property type="molecule type" value="Genomic_DNA"/>
</dbReference>
<feature type="compositionally biased region" description="Polar residues" evidence="1">
    <location>
        <begin position="1"/>
        <end position="15"/>
    </location>
</feature>
<dbReference type="RefSeq" id="WP_229785528.1">
    <property type="nucleotide sequence ID" value="NZ_BMPT01000010.1"/>
</dbReference>
<name>A0A8H9GIH1_9MICO</name>
<accession>A0A8H9GIH1</accession>
<feature type="transmembrane region" description="Helical" evidence="2">
    <location>
        <begin position="128"/>
        <end position="148"/>
    </location>
</feature>
<comment type="caution">
    <text evidence="3">The sequence shown here is derived from an EMBL/GenBank/DDBJ whole genome shotgun (WGS) entry which is preliminary data.</text>
</comment>
<evidence type="ECO:0000313" key="4">
    <source>
        <dbReference type="Proteomes" id="UP000655589"/>
    </source>
</evidence>
<keyword evidence="2" id="KW-1133">Transmembrane helix</keyword>